<evidence type="ECO:0000313" key="11">
    <source>
        <dbReference type="EMBL" id="CAG9315838.1"/>
    </source>
</evidence>
<dbReference type="InterPro" id="IPR001930">
    <property type="entry name" value="Peptidase_M1"/>
</dbReference>
<dbReference type="GO" id="GO:0070006">
    <property type="term" value="F:metalloaminopeptidase activity"/>
    <property type="evidence" value="ECO:0007669"/>
    <property type="project" value="TreeGrafter"/>
</dbReference>
<dbReference type="GO" id="GO:0005737">
    <property type="term" value="C:cytoplasm"/>
    <property type="evidence" value="ECO:0007669"/>
    <property type="project" value="TreeGrafter"/>
</dbReference>
<dbReference type="GO" id="GO:0016020">
    <property type="term" value="C:membrane"/>
    <property type="evidence" value="ECO:0007669"/>
    <property type="project" value="TreeGrafter"/>
</dbReference>
<dbReference type="GO" id="GO:0006508">
    <property type="term" value="P:proteolysis"/>
    <property type="evidence" value="ECO:0007669"/>
    <property type="project" value="UniProtKB-KW"/>
</dbReference>
<dbReference type="SUPFAM" id="SSF55486">
    <property type="entry name" value="Metalloproteases ('zincins'), catalytic domain"/>
    <property type="match status" value="1"/>
</dbReference>
<dbReference type="PANTHER" id="PTHR11533">
    <property type="entry name" value="PROTEASE M1 ZINC METALLOPROTEASE"/>
    <property type="match status" value="1"/>
</dbReference>
<dbReference type="GO" id="GO:0043171">
    <property type="term" value="P:peptide catabolic process"/>
    <property type="evidence" value="ECO:0007669"/>
    <property type="project" value="TreeGrafter"/>
</dbReference>
<evidence type="ECO:0008006" key="13">
    <source>
        <dbReference type="Google" id="ProtNLM"/>
    </source>
</evidence>
<evidence type="ECO:0000259" key="8">
    <source>
        <dbReference type="Pfam" id="PF01433"/>
    </source>
</evidence>
<sequence>MEVSYTLLHDEAEWRKSLIEGNVQYELFLSIGEDSFVGSVSIQFFLNSAPTKLWLDYSGKFINSIEVNDSICQSTRSDNKLYLKCLKQGLNQIQISFESYYSTNGTGLHKFTDPMDGRTYIYSYMCPYYANKVFPCFDQPDIKGEFTITLEANEDFKVYSNEEVRSRSRAYGRANHIFCPTKPISTYIVAIICGEFTGRKDELDRGIFCRQSLFNFIQFEGVFGWTRGGMNFYQEFFQKEYAFGKYDQVFCPEFNMGAMECAGCVEINDNYVWKEQAVKSEEFWLYNTVLHEMCHMWFGNLVTLKWWDDLWLNESFATYFSFYANEEIAGGDSWISFLENKVRGYAADTLKSTHAVRVQVTDTQEAISNLDSITYWKGASLLKQLIFTMGLDAFRRGMVSYFNKYEFQNVTVYDFVDTLQDETEFNLRDWTQEWVLEAGINSIRIEWEVEDGIILNATAYQNITSGTILRKHVLLVEGMNEEGTLFKEKIKISNVEQQIVLELIGKPAPKGIIVNSEDHAYVEILIDSKSLEFFFINRQINSISLLNRGVLWLSIWSLVEEQLLSSTVFLDLVSQLLPSEPCDEIVDIILGNALKATFNYLPYEMISAHSQSLVQAIKEKLSNNAADKNTQRKLFGFLFSDDDIREAYRYSLSLARAETWRGIMSLASIIPYEEIKDILAQELKYDTTDNSLKLKLYCDGAAFDNKKFSWDLILSRGELSLSQLEFLMKGFNQFNQKEVLKEYAQQFFEYLPSIFNSQDREYAEAFFRYLLPRYEKPEVNIEKLLKINSNQKWVQRILDETIESLRKDSSCQMVVKAMLDENKESS</sequence>
<dbReference type="CDD" id="cd09602">
    <property type="entry name" value="M1_APN"/>
    <property type="match status" value="1"/>
</dbReference>
<dbReference type="PRINTS" id="PR00756">
    <property type="entry name" value="ALADIPTASE"/>
</dbReference>
<feature type="domain" description="Aminopeptidase N-like N-terminal" evidence="10">
    <location>
        <begin position="24"/>
        <end position="188"/>
    </location>
</feature>
<keyword evidence="7" id="KW-0482">Metalloprotease</keyword>
<dbReference type="Gene3D" id="1.10.390.10">
    <property type="entry name" value="Neutral Protease Domain 2"/>
    <property type="match status" value="1"/>
</dbReference>
<keyword evidence="4" id="KW-0479">Metal-binding</keyword>
<feature type="domain" description="Peptidase M1 membrane alanine aminopeptidase" evidence="8">
    <location>
        <begin position="229"/>
        <end position="434"/>
    </location>
</feature>
<keyword evidence="3" id="KW-0645">Protease</keyword>
<evidence type="ECO:0000256" key="7">
    <source>
        <dbReference type="ARBA" id="ARBA00023049"/>
    </source>
</evidence>
<accession>A0AAU9IQV4</accession>
<evidence type="ECO:0000256" key="3">
    <source>
        <dbReference type="ARBA" id="ARBA00022670"/>
    </source>
</evidence>
<proteinExistence type="inferred from homology"/>
<dbReference type="InterPro" id="IPR024571">
    <property type="entry name" value="ERAP1-like_C_dom"/>
</dbReference>
<dbReference type="Proteomes" id="UP001162131">
    <property type="component" value="Unassembled WGS sequence"/>
</dbReference>
<dbReference type="InterPro" id="IPR042097">
    <property type="entry name" value="Aminopeptidase_N-like_N_sf"/>
</dbReference>
<dbReference type="InterPro" id="IPR050344">
    <property type="entry name" value="Peptidase_M1_aminopeptidases"/>
</dbReference>
<dbReference type="Pfam" id="PF17900">
    <property type="entry name" value="Peptidase_M1_N"/>
    <property type="match status" value="1"/>
</dbReference>
<keyword evidence="12" id="KW-1185">Reference proteome</keyword>
<dbReference type="GO" id="GO:0005615">
    <property type="term" value="C:extracellular space"/>
    <property type="evidence" value="ECO:0007669"/>
    <property type="project" value="TreeGrafter"/>
</dbReference>
<evidence type="ECO:0000256" key="5">
    <source>
        <dbReference type="ARBA" id="ARBA00022801"/>
    </source>
</evidence>
<evidence type="ECO:0000256" key="6">
    <source>
        <dbReference type="ARBA" id="ARBA00022833"/>
    </source>
</evidence>
<evidence type="ECO:0000256" key="2">
    <source>
        <dbReference type="ARBA" id="ARBA00010136"/>
    </source>
</evidence>
<evidence type="ECO:0000256" key="1">
    <source>
        <dbReference type="ARBA" id="ARBA00001947"/>
    </source>
</evidence>
<evidence type="ECO:0000313" key="12">
    <source>
        <dbReference type="Proteomes" id="UP001162131"/>
    </source>
</evidence>
<reference evidence="11" key="1">
    <citation type="submission" date="2021-09" db="EMBL/GenBank/DDBJ databases">
        <authorList>
            <consortium name="AG Swart"/>
            <person name="Singh M."/>
            <person name="Singh A."/>
            <person name="Seah K."/>
            <person name="Emmerich C."/>
        </authorList>
    </citation>
    <scope>NUCLEOTIDE SEQUENCE</scope>
    <source>
        <strain evidence="11">ATCC30299</strain>
    </source>
</reference>
<keyword evidence="5" id="KW-0378">Hydrolase</keyword>
<dbReference type="InterPro" id="IPR045357">
    <property type="entry name" value="Aminopeptidase_N-like_N"/>
</dbReference>
<name>A0AAU9IQV4_9CILI</name>
<dbReference type="EMBL" id="CAJZBQ010000014">
    <property type="protein sequence ID" value="CAG9315838.1"/>
    <property type="molecule type" value="Genomic_DNA"/>
</dbReference>
<dbReference type="GO" id="GO:0008270">
    <property type="term" value="F:zinc ion binding"/>
    <property type="evidence" value="ECO:0007669"/>
    <property type="project" value="InterPro"/>
</dbReference>
<dbReference type="Pfam" id="PF11838">
    <property type="entry name" value="ERAP1_C"/>
    <property type="match status" value="1"/>
</dbReference>
<organism evidence="11 12">
    <name type="scientific">Blepharisma stoltei</name>
    <dbReference type="NCBI Taxonomy" id="1481888"/>
    <lineage>
        <taxon>Eukaryota</taxon>
        <taxon>Sar</taxon>
        <taxon>Alveolata</taxon>
        <taxon>Ciliophora</taxon>
        <taxon>Postciliodesmatophora</taxon>
        <taxon>Heterotrichea</taxon>
        <taxon>Heterotrichida</taxon>
        <taxon>Blepharismidae</taxon>
        <taxon>Blepharisma</taxon>
    </lineage>
</organism>
<comment type="caution">
    <text evidence="11">The sequence shown here is derived from an EMBL/GenBank/DDBJ whole genome shotgun (WGS) entry which is preliminary data.</text>
</comment>
<comment type="cofactor">
    <cofactor evidence="1">
        <name>Zn(2+)</name>
        <dbReference type="ChEBI" id="CHEBI:29105"/>
    </cofactor>
</comment>
<evidence type="ECO:0000259" key="10">
    <source>
        <dbReference type="Pfam" id="PF17900"/>
    </source>
</evidence>
<dbReference type="InterPro" id="IPR027268">
    <property type="entry name" value="Peptidase_M4/M1_CTD_sf"/>
</dbReference>
<comment type="similarity">
    <text evidence="2">Belongs to the peptidase M1 family.</text>
</comment>
<dbReference type="AlphaFoldDB" id="A0AAU9IQV4"/>
<dbReference type="Gene3D" id="2.60.40.1730">
    <property type="entry name" value="tricorn interacting facor f3 domain"/>
    <property type="match status" value="1"/>
</dbReference>
<keyword evidence="6" id="KW-0862">Zinc</keyword>
<dbReference type="PANTHER" id="PTHR11533:SF299">
    <property type="entry name" value="AMINOPEPTIDASE"/>
    <property type="match status" value="1"/>
</dbReference>
<dbReference type="Pfam" id="PF01433">
    <property type="entry name" value="Peptidase_M1"/>
    <property type="match status" value="1"/>
</dbReference>
<dbReference type="GO" id="GO:0042277">
    <property type="term" value="F:peptide binding"/>
    <property type="evidence" value="ECO:0007669"/>
    <property type="project" value="TreeGrafter"/>
</dbReference>
<gene>
    <name evidence="11" type="ORF">BSTOLATCC_MIC14583</name>
</gene>
<dbReference type="SUPFAM" id="SSF63737">
    <property type="entry name" value="Leukotriene A4 hydrolase N-terminal domain"/>
    <property type="match status" value="1"/>
</dbReference>
<dbReference type="InterPro" id="IPR014782">
    <property type="entry name" value="Peptidase_M1_dom"/>
</dbReference>
<protein>
    <recommendedName>
        <fullName evidence="13">Aminopeptidase</fullName>
    </recommendedName>
</protein>
<feature type="domain" description="ERAP1-like C-terminal" evidence="9">
    <location>
        <begin position="512"/>
        <end position="806"/>
    </location>
</feature>
<evidence type="ECO:0000256" key="4">
    <source>
        <dbReference type="ARBA" id="ARBA00022723"/>
    </source>
</evidence>
<evidence type="ECO:0000259" key="9">
    <source>
        <dbReference type="Pfam" id="PF11838"/>
    </source>
</evidence>